<dbReference type="AlphaFoldDB" id="A0AAV9XDM2"/>
<evidence type="ECO:0000313" key="4">
    <source>
        <dbReference type="Proteomes" id="UP001365542"/>
    </source>
</evidence>
<feature type="region of interest" description="Disordered" evidence="1">
    <location>
        <begin position="269"/>
        <end position="292"/>
    </location>
</feature>
<reference evidence="3 4" key="1">
    <citation type="submission" date="2019-10" db="EMBL/GenBank/DDBJ databases">
        <authorList>
            <person name="Palmer J.M."/>
        </authorList>
    </citation>
    <scope>NUCLEOTIDE SEQUENCE [LARGE SCALE GENOMIC DNA]</scope>
    <source>
        <strain evidence="3 4">TWF694</strain>
    </source>
</reference>
<feature type="compositionally biased region" description="Basic and acidic residues" evidence="1">
    <location>
        <begin position="137"/>
        <end position="154"/>
    </location>
</feature>
<dbReference type="Pfam" id="PF26176">
    <property type="entry name" value="zf_C2H2_17_2"/>
    <property type="match status" value="1"/>
</dbReference>
<comment type="caution">
    <text evidence="3">The sequence shown here is derived from an EMBL/GenBank/DDBJ whole genome shotgun (WGS) entry which is preliminary data.</text>
</comment>
<feature type="domain" description="C2H2-domain containing protein second zinc finger" evidence="2">
    <location>
        <begin position="381"/>
        <end position="411"/>
    </location>
</feature>
<evidence type="ECO:0000256" key="1">
    <source>
        <dbReference type="SAM" id="MobiDB-lite"/>
    </source>
</evidence>
<protein>
    <recommendedName>
        <fullName evidence="2">C2H2-domain containing protein second zinc finger domain-containing protein</fullName>
    </recommendedName>
</protein>
<feature type="compositionally biased region" description="Basic and acidic residues" evidence="1">
    <location>
        <begin position="191"/>
        <end position="204"/>
    </location>
</feature>
<feature type="region of interest" description="Disordered" evidence="1">
    <location>
        <begin position="137"/>
        <end position="222"/>
    </location>
</feature>
<evidence type="ECO:0000259" key="2">
    <source>
        <dbReference type="Pfam" id="PF26176"/>
    </source>
</evidence>
<keyword evidence="4" id="KW-1185">Reference proteome</keyword>
<sequence length="1014" mass="115010">MCRRIIERYSVCKCIYYEHSIDKCPMAHAAGHVVEDKVVLIGYACPAHMPPPENLKIPNFPKPGFGMNTSPILWSRATPSMPNVWEDALGTGSSKKLHEFRPQIGGQVAKKGGISMQANWQPGSNLRQEYYRKVESLEKQSSRGLLSKELKTAEEPEPEAQDESHPTSFDIFRVETPSVPSQDTPQEWEASESRIELPTSRDSRNPSQDTPAGAFTLGPHGPVPAIISGKVDLLTQEEEGYIDEQLHGLVDQHLDSSTPNFDQIQQRNVLSDQSSISAQPSAFPQNQKSQPIDSSVLLQDEQLGEMMNLLRSNDSHGIDSEYQTILKEYNEHYLEEDYIFPTADPEPPEISYLARIFAKPSLSKGSHDPHPVHEDPEPKLHLCPKNGCEKSVPGNGFLRISDLRRHVKKVHENALVQDSEEKTPIEKEWQAFDDKPLEVPKEALADHHITTNPPEPLGTEASSILNYLRKDGLLEIIDGSWTLDQWFRDYQPRIIKDFGKGDDKTRQKMFIHLQQYLESAPPSKSNFGHSREALLKKYHKFRQKAAEAFRKLENASLYRSEDFDRFVFQDLQTVDNVIDIGQSTLYNFIDRKMQKPPDNLTSLYCMLHVCYAMSQASDTNAPEVTDVQFAKSASEWKHCITADTDPKLRRQKQDLFDELVEVMWDEFKEGLEYAMQFEDVFNTQMDPVFDSIGVFDTNDPGFVGWNPPSVDLNWDSYVNMDDLSSESTFDVMALTPFESVSGTSHTISPIESGPSPPSWEALMASSFITAALNFIEELKETGIVFLYLCGSIAVSTIRHFTNASTTPAPEPAKPNSNERQDILNSLIPYSTNIKPIIKMVAKPFLTGVIDTFNDLEECMVAFLKIISNDPHSFLCSFTLLTSHFYTYYHQHLPQHLKCENDGYNSPTYVSERIRAEENCFIPNRNNEVYTNQIKKLNTQLSNAQRDFVISAETPVATPRARKRKSQCDEEDGLAMKACMKKFRCGMGPKPVKPRTEFVFKVMTGEPPRRKNKQR</sequence>
<organism evidence="3 4">
    <name type="scientific">Orbilia ellipsospora</name>
    <dbReference type="NCBI Taxonomy" id="2528407"/>
    <lineage>
        <taxon>Eukaryota</taxon>
        <taxon>Fungi</taxon>
        <taxon>Dikarya</taxon>
        <taxon>Ascomycota</taxon>
        <taxon>Pezizomycotina</taxon>
        <taxon>Orbiliomycetes</taxon>
        <taxon>Orbiliales</taxon>
        <taxon>Orbiliaceae</taxon>
        <taxon>Orbilia</taxon>
    </lineage>
</organism>
<evidence type="ECO:0000313" key="3">
    <source>
        <dbReference type="EMBL" id="KAK6540204.1"/>
    </source>
</evidence>
<dbReference type="Proteomes" id="UP001365542">
    <property type="component" value="Unassembled WGS sequence"/>
</dbReference>
<name>A0AAV9XDM2_9PEZI</name>
<dbReference type="InterPro" id="IPR059095">
    <property type="entry name" value="Znf_C2H2_17_2nd"/>
</dbReference>
<gene>
    <name evidence="3" type="ORF">TWF694_009023</name>
</gene>
<dbReference type="EMBL" id="JAVHJO010000005">
    <property type="protein sequence ID" value="KAK6540204.1"/>
    <property type="molecule type" value="Genomic_DNA"/>
</dbReference>
<accession>A0AAV9XDM2</accession>
<proteinExistence type="predicted"/>